<dbReference type="EMBL" id="ML213601">
    <property type="protein sequence ID" value="TFK38869.1"/>
    <property type="molecule type" value="Genomic_DNA"/>
</dbReference>
<evidence type="ECO:0000313" key="3">
    <source>
        <dbReference type="EMBL" id="TFK38869.1"/>
    </source>
</evidence>
<feature type="region of interest" description="Disordered" evidence="1">
    <location>
        <begin position="1"/>
        <end position="91"/>
    </location>
</feature>
<accession>A0A5C3M0B1</accession>
<name>A0A5C3M0B1_9AGAR</name>
<gene>
    <name evidence="3" type="ORF">BDQ12DRAFT_712439</name>
</gene>
<feature type="transmembrane region" description="Helical" evidence="2">
    <location>
        <begin position="99"/>
        <end position="118"/>
    </location>
</feature>
<evidence type="ECO:0000313" key="4">
    <source>
        <dbReference type="Proteomes" id="UP000308652"/>
    </source>
</evidence>
<evidence type="ECO:0000256" key="1">
    <source>
        <dbReference type="SAM" id="MobiDB-lite"/>
    </source>
</evidence>
<sequence length="143" mass="16141">MSSKYERLPTSEFSTYPPSYRSPGPSSPERPDSPLPPYASPLSSSATLRYPLSASSYDADPDAEGQESSSDPLLRRGYPEPLPAFDSDPRFAQPTPSPYARAALLLFVVFLFWAAWAIRRDVWIKDMESRMPKEEPYDWGLPY</sequence>
<keyword evidence="2" id="KW-0472">Membrane</keyword>
<protein>
    <submittedName>
        <fullName evidence="3">Uncharacterized protein</fullName>
    </submittedName>
</protein>
<keyword evidence="2" id="KW-0812">Transmembrane</keyword>
<dbReference type="Proteomes" id="UP000308652">
    <property type="component" value="Unassembled WGS sequence"/>
</dbReference>
<evidence type="ECO:0000256" key="2">
    <source>
        <dbReference type="SAM" id="Phobius"/>
    </source>
</evidence>
<keyword evidence="2" id="KW-1133">Transmembrane helix</keyword>
<feature type="compositionally biased region" description="Pro residues" evidence="1">
    <location>
        <begin position="25"/>
        <end position="39"/>
    </location>
</feature>
<organism evidence="3 4">
    <name type="scientific">Crucibulum laeve</name>
    <dbReference type="NCBI Taxonomy" id="68775"/>
    <lineage>
        <taxon>Eukaryota</taxon>
        <taxon>Fungi</taxon>
        <taxon>Dikarya</taxon>
        <taxon>Basidiomycota</taxon>
        <taxon>Agaricomycotina</taxon>
        <taxon>Agaricomycetes</taxon>
        <taxon>Agaricomycetidae</taxon>
        <taxon>Agaricales</taxon>
        <taxon>Agaricineae</taxon>
        <taxon>Nidulariaceae</taxon>
        <taxon>Crucibulum</taxon>
    </lineage>
</organism>
<dbReference type="AlphaFoldDB" id="A0A5C3M0B1"/>
<feature type="compositionally biased region" description="Low complexity" evidence="1">
    <location>
        <begin position="14"/>
        <end position="24"/>
    </location>
</feature>
<reference evidence="3 4" key="1">
    <citation type="journal article" date="2019" name="Nat. Ecol. Evol.">
        <title>Megaphylogeny resolves global patterns of mushroom evolution.</title>
        <authorList>
            <person name="Varga T."/>
            <person name="Krizsan K."/>
            <person name="Foldi C."/>
            <person name="Dima B."/>
            <person name="Sanchez-Garcia M."/>
            <person name="Sanchez-Ramirez S."/>
            <person name="Szollosi G.J."/>
            <person name="Szarkandi J.G."/>
            <person name="Papp V."/>
            <person name="Albert L."/>
            <person name="Andreopoulos W."/>
            <person name="Angelini C."/>
            <person name="Antonin V."/>
            <person name="Barry K.W."/>
            <person name="Bougher N.L."/>
            <person name="Buchanan P."/>
            <person name="Buyck B."/>
            <person name="Bense V."/>
            <person name="Catcheside P."/>
            <person name="Chovatia M."/>
            <person name="Cooper J."/>
            <person name="Damon W."/>
            <person name="Desjardin D."/>
            <person name="Finy P."/>
            <person name="Geml J."/>
            <person name="Haridas S."/>
            <person name="Hughes K."/>
            <person name="Justo A."/>
            <person name="Karasinski D."/>
            <person name="Kautmanova I."/>
            <person name="Kiss B."/>
            <person name="Kocsube S."/>
            <person name="Kotiranta H."/>
            <person name="LaButti K.M."/>
            <person name="Lechner B.E."/>
            <person name="Liimatainen K."/>
            <person name="Lipzen A."/>
            <person name="Lukacs Z."/>
            <person name="Mihaltcheva S."/>
            <person name="Morgado L.N."/>
            <person name="Niskanen T."/>
            <person name="Noordeloos M.E."/>
            <person name="Ohm R.A."/>
            <person name="Ortiz-Santana B."/>
            <person name="Ovrebo C."/>
            <person name="Racz N."/>
            <person name="Riley R."/>
            <person name="Savchenko A."/>
            <person name="Shiryaev A."/>
            <person name="Soop K."/>
            <person name="Spirin V."/>
            <person name="Szebenyi C."/>
            <person name="Tomsovsky M."/>
            <person name="Tulloss R.E."/>
            <person name="Uehling J."/>
            <person name="Grigoriev I.V."/>
            <person name="Vagvolgyi C."/>
            <person name="Papp T."/>
            <person name="Martin F.M."/>
            <person name="Miettinen O."/>
            <person name="Hibbett D.S."/>
            <person name="Nagy L.G."/>
        </authorList>
    </citation>
    <scope>NUCLEOTIDE SEQUENCE [LARGE SCALE GENOMIC DNA]</scope>
    <source>
        <strain evidence="3 4">CBS 166.37</strain>
    </source>
</reference>
<dbReference type="OrthoDB" id="2538110at2759"/>
<keyword evidence="4" id="KW-1185">Reference proteome</keyword>
<proteinExistence type="predicted"/>